<accession>A0A061FUP5</accession>
<evidence type="ECO:0000313" key="2">
    <source>
        <dbReference type="Proteomes" id="UP000026915"/>
    </source>
</evidence>
<organism evidence="1 2">
    <name type="scientific">Theobroma cacao</name>
    <name type="common">Cacao</name>
    <name type="synonym">Cocoa</name>
    <dbReference type="NCBI Taxonomy" id="3641"/>
    <lineage>
        <taxon>Eukaryota</taxon>
        <taxon>Viridiplantae</taxon>
        <taxon>Streptophyta</taxon>
        <taxon>Embryophyta</taxon>
        <taxon>Tracheophyta</taxon>
        <taxon>Spermatophyta</taxon>
        <taxon>Magnoliopsida</taxon>
        <taxon>eudicotyledons</taxon>
        <taxon>Gunneridae</taxon>
        <taxon>Pentapetalae</taxon>
        <taxon>rosids</taxon>
        <taxon>malvids</taxon>
        <taxon>Malvales</taxon>
        <taxon>Malvaceae</taxon>
        <taxon>Byttnerioideae</taxon>
        <taxon>Theobroma</taxon>
    </lineage>
</organism>
<gene>
    <name evidence="1" type="ORF">TCM_012137</name>
</gene>
<name>A0A061FUP5_THECC</name>
<dbReference type="AlphaFoldDB" id="A0A061FUP5"/>
<dbReference type="Proteomes" id="UP000026915">
    <property type="component" value="Chromosome 3"/>
</dbReference>
<reference evidence="1 2" key="1">
    <citation type="journal article" date="2013" name="Genome Biol.">
        <title>The genome sequence of the most widely cultivated cacao type and its use to identify candidate genes regulating pod color.</title>
        <authorList>
            <person name="Motamayor J.C."/>
            <person name="Mockaitis K."/>
            <person name="Schmutz J."/>
            <person name="Haiminen N."/>
            <person name="Iii D.L."/>
            <person name="Cornejo O."/>
            <person name="Findley S.D."/>
            <person name="Zheng P."/>
            <person name="Utro F."/>
            <person name="Royaert S."/>
            <person name="Saski C."/>
            <person name="Jenkins J."/>
            <person name="Podicheti R."/>
            <person name="Zhao M."/>
            <person name="Scheffler B.E."/>
            <person name="Stack J.C."/>
            <person name="Feltus F.A."/>
            <person name="Mustiga G.M."/>
            <person name="Amores F."/>
            <person name="Phillips W."/>
            <person name="Marelli J.P."/>
            <person name="May G.D."/>
            <person name="Shapiro H."/>
            <person name="Ma J."/>
            <person name="Bustamante C.D."/>
            <person name="Schnell R.J."/>
            <person name="Main D."/>
            <person name="Gilbert D."/>
            <person name="Parida L."/>
            <person name="Kuhn D.N."/>
        </authorList>
    </citation>
    <scope>NUCLEOTIDE SEQUENCE [LARGE SCALE GENOMIC DNA]</scope>
    <source>
        <strain evidence="2">cv. Matina 1-6</strain>
    </source>
</reference>
<dbReference type="Gramene" id="EOY20793">
    <property type="protein sequence ID" value="EOY20793"/>
    <property type="gene ID" value="TCM_012137"/>
</dbReference>
<keyword evidence="2" id="KW-1185">Reference proteome</keyword>
<sequence>MALVKCSAVGRSRTKISCNVIQWGLFAESISAQVRVLESMAVLVTFGDKDDMEVLLEKYLELFKVWFEALSPYSTVCKARQVRVLVWLSEVLLYTCHNNMFRLKKERWVKFIAVDKSTYRRERFDQAFTLVEANSILETPARASIEAERIVFIVCVSIVGVEDKCLLEQYLKDKKEMKVGGKKT</sequence>
<dbReference type="EMBL" id="CM001881">
    <property type="protein sequence ID" value="EOY20793.1"/>
    <property type="molecule type" value="Genomic_DNA"/>
</dbReference>
<proteinExistence type="predicted"/>
<dbReference type="InParanoid" id="A0A061FUP5"/>
<dbReference type="HOGENOM" id="CLU_1470688_0_0_1"/>
<evidence type="ECO:0000313" key="1">
    <source>
        <dbReference type="EMBL" id="EOY20793.1"/>
    </source>
</evidence>
<protein>
    <submittedName>
        <fullName evidence="1">Uncharacterized protein</fullName>
    </submittedName>
</protein>